<dbReference type="Proteomes" id="UP001279410">
    <property type="component" value="Unassembled WGS sequence"/>
</dbReference>
<feature type="compositionally biased region" description="Polar residues" evidence="1">
    <location>
        <begin position="270"/>
        <end position="280"/>
    </location>
</feature>
<dbReference type="EMBL" id="BRZM01000037">
    <property type="protein sequence ID" value="GLD59289.1"/>
    <property type="molecule type" value="Genomic_DNA"/>
</dbReference>
<proteinExistence type="predicted"/>
<sequence length="453" mass="50771">MPKYPEETRNVSVPPPGRWVWSDESQTVEFVSSSPAEDGVMSKRGQTNASFSELQQRAEWLAEICTPNRRGRQSIRKSLSAAHLNAYRSSVMKRRGDHVTIDDVKQVAVSLLQENYSLPIPFCFLAVLKGKELDEVLTALLLYLSCFFEHKSLENKPKSIMAVDIITERQVMMETLAKKEIAEKKLAVSYFTLIMDLEIEQHQHTANHKGHVSKSTDWLLHACLYSFFCYVAWVTFGRKGLRDIQEEVGRLLYSDTFNTAVRNRTDGDSGMTSAAHNGSAKTGEADLKETGCNSTFKHRTFKRRPAPSSIVNQRSPLMVSLLPSPKEQSPHLFLSSRARRQSPLQAEHCDTKALMEELNQQLASVSFGILGKPLRQFSCTTLIPYGEQKSNRDEDEDHEPGTDVNNNTEDHPGTLVQGSRSSFMGPKSTGPARYGSTAHINTRNTEAVTSDTE</sequence>
<dbReference type="GO" id="GO:0019902">
    <property type="term" value="F:phosphatase binding"/>
    <property type="evidence" value="ECO:0007669"/>
    <property type="project" value="InterPro"/>
</dbReference>
<keyword evidence="3" id="KW-1185">Reference proteome</keyword>
<evidence type="ECO:0000313" key="3">
    <source>
        <dbReference type="Proteomes" id="UP001279410"/>
    </source>
</evidence>
<reference evidence="2" key="1">
    <citation type="submission" date="2022-08" db="EMBL/GenBank/DDBJ databases">
        <title>Genome sequencing of akame (Lates japonicus).</title>
        <authorList>
            <person name="Hashiguchi Y."/>
            <person name="Takahashi H."/>
        </authorList>
    </citation>
    <scope>NUCLEOTIDE SEQUENCE</scope>
    <source>
        <strain evidence="2">Kochi</strain>
    </source>
</reference>
<evidence type="ECO:0000313" key="2">
    <source>
        <dbReference type="EMBL" id="GLD59289.1"/>
    </source>
</evidence>
<feature type="compositionally biased region" description="Polar residues" evidence="1">
    <location>
        <begin position="438"/>
        <end position="453"/>
    </location>
</feature>
<dbReference type="Pfam" id="PF14895">
    <property type="entry name" value="PPPI_inhib"/>
    <property type="match status" value="1"/>
</dbReference>
<name>A0AAD3MTD4_LATJO</name>
<dbReference type="AlphaFoldDB" id="A0AAD3MTD4"/>
<gene>
    <name evidence="2" type="ORF">AKAME5_001130100</name>
</gene>
<feature type="region of interest" description="Disordered" evidence="1">
    <location>
        <begin position="264"/>
        <end position="284"/>
    </location>
</feature>
<dbReference type="PANTHER" id="PTHR21055:SF3">
    <property type="entry name" value="PROTEIN PHOSPHATASE 1 REGULATORY SUBUNIT 36"/>
    <property type="match status" value="1"/>
</dbReference>
<organism evidence="2 3">
    <name type="scientific">Lates japonicus</name>
    <name type="common">Japanese lates</name>
    <dbReference type="NCBI Taxonomy" id="270547"/>
    <lineage>
        <taxon>Eukaryota</taxon>
        <taxon>Metazoa</taxon>
        <taxon>Chordata</taxon>
        <taxon>Craniata</taxon>
        <taxon>Vertebrata</taxon>
        <taxon>Euteleostomi</taxon>
        <taxon>Actinopterygii</taxon>
        <taxon>Neopterygii</taxon>
        <taxon>Teleostei</taxon>
        <taxon>Neoteleostei</taxon>
        <taxon>Acanthomorphata</taxon>
        <taxon>Carangaria</taxon>
        <taxon>Carangaria incertae sedis</taxon>
        <taxon>Centropomidae</taxon>
        <taxon>Lates</taxon>
    </lineage>
</organism>
<comment type="caution">
    <text evidence="2">The sequence shown here is derived from an EMBL/GenBank/DDBJ whole genome shotgun (WGS) entry which is preliminary data.</text>
</comment>
<protein>
    <submittedName>
        <fullName evidence="2">Protein phosphatase 1 regulatory subunit 36 isoform X1</fullName>
    </submittedName>
</protein>
<dbReference type="InterPro" id="IPR026142">
    <property type="entry name" value="Pro_pase_1_reg_su_36"/>
</dbReference>
<feature type="region of interest" description="Disordered" evidence="1">
    <location>
        <begin position="385"/>
        <end position="453"/>
    </location>
</feature>
<evidence type="ECO:0000256" key="1">
    <source>
        <dbReference type="SAM" id="MobiDB-lite"/>
    </source>
</evidence>
<dbReference type="PANTHER" id="PTHR21055">
    <property type="entry name" value="PROTEIN PHOSPHATASE 1 REGULATORY SUBUNIT 36"/>
    <property type="match status" value="1"/>
</dbReference>
<accession>A0AAD3MTD4</accession>